<proteinExistence type="predicted"/>
<evidence type="ECO:0000313" key="4">
    <source>
        <dbReference type="Proteomes" id="UP000694569"/>
    </source>
</evidence>
<sequence>MKLDLSTKNKNGQSVCSIRVTSENGALCIINPLFLHEHGDKWLTQQSQTQVEMKRRSVPWSYDLNTDISRQTEDFVNNCHEIIEEQQENTGRMGQSKESDRNTQGPTEETPEPNKETLEVGSTKDPPEEQGSKEVPNISKMRKQRISRGHMRLGSKRLQEHKQLEEESKNETKTLRQNQDEKRTSLFQHRVSWIESVQPSENNLEKSSSETSLISSDSFLLPPLPELDSVSISSMEEDVDCHALNSKRKHSHGLGDIVRHSILAVSTVLTGLMSPEKYLANRIQQLAEDPTTYFGSTVQTFICNTHKGGLHNQSSTEMLQNIRQLLTNLRNHLLEKNEIWEIMEHQEIEESKTASIIETSLYKCILKPVRNAIHTQLLDIHTKDGSLPKLLMNQEKLLTGDLIEQKPRAGLPGPSTMEKIKEKLLLMHMSYSPKKMTTHLLKVCKLLYESMESSSDKKEAFGADDFLPVLIHVLMGCDLTSVQLDVEYMMELADPSQLQGEGGYYLTTMFGALYHISSFNTISRQLSLEAQNSIRQWQRRRTIHHRHPMQKEIQRANKEVPETRTLTVFRSESAEDFSNV</sequence>
<feature type="domain" description="VPS9" evidence="2">
    <location>
        <begin position="381"/>
        <end position="525"/>
    </location>
</feature>
<dbReference type="PANTHER" id="PTHR23101:SF72">
    <property type="entry name" value="RAS AND RAB INTERACTOR-LIKE PROTEIN"/>
    <property type="match status" value="1"/>
</dbReference>
<dbReference type="PROSITE" id="PS51205">
    <property type="entry name" value="VPS9"/>
    <property type="match status" value="1"/>
</dbReference>
<dbReference type="AlphaFoldDB" id="A0A8C5P7G6"/>
<feature type="compositionally biased region" description="Basic residues" evidence="1">
    <location>
        <begin position="140"/>
        <end position="155"/>
    </location>
</feature>
<dbReference type="GeneTree" id="ENSGT00940000154866"/>
<dbReference type="GO" id="GO:0030139">
    <property type="term" value="C:endocytic vesicle"/>
    <property type="evidence" value="ECO:0007669"/>
    <property type="project" value="TreeGrafter"/>
</dbReference>
<dbReference type="SMART" id="SM00167">
    <property type="entry name" value="VPS9"/>
    <property type="match status" value="1"/>
</dbReference>
<evidence type="ECO:0000313" key="3">
    <source>
        <dbReference type="Ensembl" id="ENSLLEP00000002454.1"/>
    </source>
</evidence>
<reference evidence="3" key="2">
    <citation type="submission" date="2025-09" db="UniProtKB">
        <authorList>
            <consortium name="Ensembl"/>
        </authorList>
    </citation>
    <scope>IDENTIFICATION</scope>
</reference>
<dbReference type="Pfam" id="PF23268">
    <property type="entry name" value="RIN1"/>
    <property type="match status" value="1"/>
</dbReference>
<dbReference type="PANTHER" id="PTHR23101">
    <property type="entry name" value="RAB GDP/GTP EXCHANGE FACTOR"/>
    <property type="match status" value="1"/>
</dbReference>
<dbReference type="SUPFAM" id="SSF109993">
    <property type="entry name" value="VPS9 domain"/>
    <property type="match status" value="1"/>
</dbReference>
<keyword evidence="4" id="KW-1185">Reference proteome</keyword>
<dbReference type="GO" id="GO:0031267">
    <property type="term" value="F:small GTPase binding"/>
    <property type="evidence" value="ECO:0007669"/>
    <property type="project" value="TreeGrafter"/>
</dbReference>
<dbReference type="GO" id="GO:0016192">
    <property type="term" value="P:vesicle-mediated transport"/>
    <property type="evidence" value="ECO:0007669"/>
    <property type="project" value="InterPro"/>
</dbReference>
<dbReference type="GO" id="GO:0005829">
    <property type="term" value="C:cytosol"/>
    <property type="evidence" value="ECO:0007669"/>
    <property type="project" value="TreeGrafter"/>
</dbReference>
<dbReference type="Ensembl" id="ENSLLET00000002562.1">
    <property type="protein sequence ID" value="ENSLLEP00000002454.1"/>
    <property type="gene ID" value="ENSLLEG00000001594.1"/>
</dbReference>
<dbReference type="Proteomes" id="UP000694569">
    <property type="component" value="Unplaced"/>
</dbReference>
<dbReference type="InterPro" id="IPR003123">
    <property type="entry name" value="VPS9"/>
</dbReference>
<protein>
    <recommendedName>
        <fullName evidence="2">VPS9 domain-containing protein</fullName>
    </recommendedName>
</protein>
<accession>A0A8C5P7G6</accession>
<dbReference type="Gene3D" id="1.20.1050.80">
    <property type="entry name" value="VPS9 domain"/>
    <property type="match status" value="1"/>
</dbReference>
<evidence type="ECO:0000256" key="1">
    <source>
        <dbReference type="SAM" id="MobiDB-lite"/>
    </source>
</evidence>
<name>A0A8C5P7G6_9ANUR</name>
<dbReference type="InterPro" id="IPR037191">
    <property type="entry name" value="VPS9_dom_sf"/>
</dbReference>
<dbReference type="Pfam" id="PF02204">
    <property type="entry name" value="VPS9"/>
    <property type="match status" value="1"/>
</dbReference>
<feature type="compositionally biased region" description="Basic and acidic residues" evidence="1">
    <location>
        <begin position="157"/>
        <end position="183"/>
    </location>
</feature>
<dbReference type="GO" id="GO:0005085">
    <property type="term" value="F:guanyl-nucleotide exchange factor activity"/>
    <property type="evidence" value="ECO:0007669"/>
    <property type="project" value="InterPro"/>
</dbReference>
<feature type="region of interest" description="Disordered" evidence="1">
    <location>
        <begin position="86"/>
        <end position="183"/>
    </location>
</feature>
<dbReference type="InterPro" id="IPR045046">
    <property type="entry name" value="Vps9-like"/>
</dbReference>
<evidence type="ECO:0000259" key="2">
    <source>
        <dbReference type="PROSITE" id="PS51205"/>
    </source>
</evidence>
<dbReference type="OrthoDB" id="21085at2759"/>
<organism evidence="3 4">
    <name type="scientific">Leptobrachium leishanense</name>
    <name type="common">Leishan spiny toad</name>
    <dbReference type="NCBI Taxonomy" id="445787"/>
    <lineage>
        <taxon>Eukaryota</taxon>
        <taxon>Metazoa</taxon>
        <taxon>Chordata</taxon>
        <taxon>Craniata</taxon>
        <taxon>Vertebrata</taxon>
        <taxon>Euteleostomi</taxon>
        <taxon>Amphibia</taxon>
        <taxon>Batrachia</taxon>
        <taxon>Anura</taxon>
        <taxon>Pelobatoidea</taxon>
        <taxon>Megophryidae</taxon>
        <taxon>Leptobrachium</taxon>
    </lineage>
</organism>
<reference evidence="3" key="1">
    <citation type="submission" date="2025-08" db="UniProtKB">
        <authorList>
            <consortium name="Ensembl"/>
        </authorList>
    </citation>
    <scope>IDENTIFICATION</scope>
</reference>